<dbReference type="RefSeq" id="WP_121094551.1">
    <property type="nucleotide sequence ID" value="NZ_UIHC01000013.1"/>
</dbReference>
<accession>A0A3B0ME10</accession>
<organism evidence="1 2">
    <name type="scientific">Roseinatronobacter ekhonensis</name>
    <dbReference type="NCBI Taxonomy" id="254356"/>
    <lineage>
        <taxon>Bacteria</taxon>
        <taxon>Pseudomonadati</taxon>
        <taxon>Pseudomonadota</taxon>
        <taxon>Alphaproteobacteria</taxon>
        <taxon>Rhodobacterales</taxon>
        <taxon>Paracoccaceae</taxon>
        <taxon>Roseinatronobacter</taxon>
    </lineage>
</organism>
<name>A0A3B0ME10_9RHOB</name>
<evidence type="ECO:0000313" key="2">
    <source>
        <dbReference type="Proteomes" id="UP000272908"/>
    </source>
</evidence>
<sequence>MTKPDRPAEKPPEQVYTLLVQLGQSDDLPKGATGAGLLLYAPGADEAGAVRDAVAVLKQADVRPLDVTSYGTLSERLAAGDHIPQDEQDLMARALAENAVIVAQKTWFTDDADDD</sequence>
<reference evidence="2" key="1">
    <citation type="submission" date="2018-08" db="EMBL/GenBank/DDBJ databases">
        <authorList>
            <person name="Rodrigo-Torres L."/>
            <person name="Arahal R. D."/>
            <person name="Lucena T."/>
        </authorList>
    </citation>
    <scope>NUCLEOTIDE SEQUENCE [LARGE SCALE GENOMIC DNA]</scope>
    <source>
        <strain evidence="2">CECT 7235</strain>
    </source>
</reference>
<keyword evidence="2" id="KW-1185">Reference proteome</keyword>
<evidence type="ECO:0000313" key="1">
    <source>
        <dbReference type="EMBL" id="SUZ31938.1"/>
    </source>
</evidence>
<dbReference type="OrthoDB" id="7869940at2"/>
<dbReference type="EMBL" id="UIHC01000013">
    <property type="protein sequence ID" value="SUZ31938.1"/>
    <property type="molecule type" value="Genomic_DNA"/>
</dbReference>
<proteinExistence type="predicted"/>
<dbReference type="AlphaFoldDB" id="A0A3B0ME10"/>
<dbReference type="Proteomes" id="UP000272908">
    <property type="component" value="Unassembled WGS sequence"/>
</dbReference>
<protein>
    <submittedName>
        <fullName evidence="1">Uncharacterized protein</fullName>
    </submittedName>
</protein>
<gene>
    <name evidence="1" type="ORF">ROE7235_01689</name>
</gene>